<reference evidence="2 3" key="1">
    <citation type="submission" date="2018-06" db="EMBL/GenBank/DDBJ databases">
        <title>A transcriptomic atlas of mushroom development highlights an independent origin of complex multicellularity.</title>
        <authorList>
            <consortium name="DOE Joint Genome Institute"/>
            <person name="Krizsan K."/>
            <person name="Almasi E."/>
            <person name="Merenyi Z."/>
            <person name="Sahu N."/>
            <person name="Viragh M."/>
            <person name="Koszo T."/>
            <person name="Mondo S."/>
            <person name="Kiss B."/>
            <person name="Balint B."/>
            <person name="Kues U."/>
            <person name="Barry K."/>
            <person name="Hegedus J.C."/>
            <person name="Henrissat B."/>
            <person name="Johnson J."/>
            <person name="Lipzen A."/>
            <person name="Ohm R."/>
            <person name="Nagy I."/>
            <person name="Pangilinan J."/>
            <person name="Yan J."/>
            <person name="Xiong Y."/>
            <person name="Grigoriev I.V."/>
            <person name="Hibbett D.S."/>
            <person name="Nagy L.G."/>
        </authorList>
    </citation>
    <scope>NUCLEOTIDE SEQUENCE [LARGE SCALE GENOMIC DNA]</scope>
    <source>
        <strain evidence="2 3">SZMC22713</strain>
    </source>
</reference>
<proteinExistence type="predicted"/>
<dbReference type="Proteomes" id="UP000294933">
    <property type="component" value="Unassembled WGS sequence"/>
</dbReference>
<dbReference type="EMBL" id="ML170276">
    <property type="protein sequence ID" value="TDL15418.1"/>
    <property type="molecule type" value="Genomic_DNA"/>
</dbReference>
<dbReference type="VEuPathDB" id="FungiDB:BD410DRAFT_854709"/>
<sequence length="209" mass="22260">MESNLERTVTIPRGSQHAPSAKWLQDNGSNRKGSKDETLTNKATERKPSEVTGMPRGGVQVPSAGRIKTGDAASKVTRNGAAPGSTTPFNSPASSTRPVLTEDRGIPDRSATTLISEGALPKPWRKTKPDEKQGVSSSSRNDVTPQPQPGTRGPSEGLVGTDGDRKIENGKVFRILLNGDLVESVPLNPGSESALWPVPKYIGKASQRW</sequence>
<feature type="region of interest" description="Disordered" evidence="1">
    <location>
        <begin position="1"/>
        <end position="165"/>
    </location>
</feature>
<evidence type="ECO:0000313" key="2">
    <source>
        <dbReference type="EMBL" id="TDL15418.1"/>
    </source>
</evidence>
<gene>
    <name evidence="2" type="ORF">BD410DRAFT_854709</name>
</gene>
<feature type="compositionally biased region" description="Polar residues" evidence="1">
    <location>
        <begin position="134"/>
        <end position="145"/>
    </location>
</feature>
<accession>A0A4Y7PK07</accession>
<evidence type="ECO:0000256" key="1">
    <source>
        <dbReference type="SAM" id="MobiDB-lite"/>
    </source>
</evidence>
<protein>
    <submittedName>
        <fullName evidence="2">Uncharacterized protein</fullName>
    </submittedName>
</protein>
<dbReference type="AlphaFoldDB" id="A0A4Y7PK07"/>
<keyword evidence="3" id="KW-1185">Reference proteome</keyword>
<evidence type="ECO:0000313" key="3">
    <source>
        <dbReference type="Proteomes" id="UP000294933"/>
    </source>
</evidence>
<name>A0A4Y7PK07_9AGAM</name>
<feature type="compositionally biased region" description="Basic and acidic residues" evidence="1">
    <location>
        <begin position="33"/>
        <end position="49"/>
    </location>
</feature>
<organism evidence="2 3">
    <name type="scientific">Rickenella mellea</name>
    <dbReference type="NCBI Taxonomy" id="50990"/>
    <lineage>
        <taxon>Eukaryota</taxon>
        <taxon>Fungi</taxon>
        <taxon>Dikarya</taxon>
        <taxon>Basidiomycota</taxon>
        <taxon>Agaricomycotina</taxon>
        <taxon>Agaricomycetes</taxon>
        <taxon>Hymenochaetales</taxon>
        <taxon>Rickenellaceae</taxon>
        <taxon>Rickenella</taxon>
    </lineage>
</organism>
<feature type="compositionally biased region" description="Polar residues" evidence="1">
    <location>
        <begin position="84"/>
        <end position="98"/>
    </location>
</feature>